<accession>A0A9W9EQV3</accession>
<dbReference type="NCBIfam" id="TIGR00059">
    <property type="entry name" value="L17"/>
    <property type="match status" value="1"/>
</dbReference>
<reference evidence="10" key="1">
    <citation type="submission" date="2022-11" db="EMBL/GenBank/DDBJ databases">
        <authorList>
            <person name="Petersen C."/>
        </authorList>
    </citation>
    <scope>NUCLEOTIDE SEQUENCE</scope>
    <source>
        <strain evidence="10">IBT 34128</strain>
    </source>
</reference>
<dbReference type="GeneID" id="81397323"/>
<dbReference type="SUPFAM" id="SSF64263">
    <property type="entry name" value="Prokaryotic ribosomal protein L17"/>
    <property type="match status" value="1"/>
</dbReference>
<evidence type="ECO:0000256" key="5">
    <source>
        <dbReference type="ARBA" id="ARBA00023274"/>
    </source>
</evidence>
<keyword evidence="4" id="KW-0496">Mitochondrion</keyword>
<dbReference type="PANTHER" id="PTHR14413:SF16">
    <property type="entry name" value="LARGE RIBOSOMAL SUBUNIT PROTEIN BL17M"/>
    <property type="match status" value="1"/>
</dbReference>
<evidence type="ECO:0000256" key="1">
    <source>
        <dbReference type="ARBA" id="ARBA00004173"/>
    </source>
</evidence>
<dbReference type="InterPro" id="IPR047859">
    <property type="entry name" value="Ribosomal_bL17_CS"/>
</dbReference>
<keyword evidence="5 8" id="KW-0687">Ribonucleoprotein</keyword>
<evidence type="ECO:0000256" key="6">
    <source>
        <dbReference type="ARBA" id="ARBA00035290"/>
    </source>
</evidence>
<name>A0A9W9EQV3_9EURO</name>
<dbReference type="OrthoDB" id="275000at2759"/>
<organism evidence="10 11">
    <name type="scientific">Penicillium alfredii</name>
    <dbReference type="NCBI Taxonomy" id="1506179"/>
    <lineage>
        <taxon>Eukaryota</taxon>
        <taxon>Fungi</taxon>
        <taxon>Dikarya</taxon>
        <taxon>Ascomycota</taxon>
        <taxon>Pezizomycotina</taxon>
        <taxon>Eurotiomycetes</taxon>
        <taxon>Eurotiomycetidae</taxon>
        <taxon>Eurotiales</taxon>
        <taxon>Aspergillaceae</taxon>
        <taxon>Penicillium</taxon>
    </lineage>
</organism>
<evidence type="ECO:0000313" key="10">
    <source>
        <dbReference type="EMBL" id="KAJ5086322.1"/>
    </source>
</evidence>
<dbReference type="GO" id="GO:0006412">
    <property type="term" value="P:translation"/>
    <property type="evidence" value="ECO:0007669"/>
    <property type="project" value="InterPro"/>
</dbReference>
<reference evidence="10" key="2">
    <citation type="journal article" date="2023" name="IMA Fungus">
        <title>Comparative genomic study of the Penicillium genus elucidates a diverse pangenome and 15 lateral gene transfer events.</title>
        <authorList>
            <person name="Petersen C."/>
            <person name="Sorensen T."/>
            <person name="Nielsen M.R."/>
            <person name="Sondergaard T.E."/>
            <person name="Sorensen J.L."/>
            <person name="Fitzpatrick D.A."/>
            <person name="Frisvad J.C."/>
            <person name="Nielsen K.L."/>
        </authorList>
    </citation>
    <scope>NUCLEOTIDE SEQUENCE</scope>
    <source>
        <strain evidence="10">IBT 34128</strain>
    </source>
</reference>
<comment type="caution">
    <text evidence="10">The sequence shown here is derived from an EMBL/GenBank/DDBJ whole genome shotgun (WGS) entry which is preliminary data.</text>
</comment>
<dbReference type="Pfam" id="PF01196">
    <property type="entry name" value="Ribosomal_L17"/>
    <property type="match status" value="1"/>
</dbReference>
<keyword evidence="3 8" id="KW-0689">Ribosomal protein</keyword>
<comment type="function">
    <text evidence="7">Component of the mitochondrial ribosome (mitoribosome), a dedicated translation machinery responsible for the synthesis of mitochondrial genome-encoded proteins, including at least some of the essential transmembrane subunits of the mitochondrial respiratory chain. The mitoribosomes are attached to the mitochondrial inner membrane and translation products are cotranslationally integrated into the membrane.</text>
</comment>
<gene>
    <name evidence="10" type="ORF">NUU61_007629</name>
</gene>
<protein>
    <recommendedName>
        <fullName evidence="6">Large ribosomal subunit protein bL17m</fullName>
    </recommendedName>
</protein>
<evidence type="ECO:0000256" key="3">
    <source>
        <dbReference type="ARBA" id="ARBA00022980"/>
    </source>
</evidence>
<proteinExistence type="inferred from homology"/>
<comment type="similarity">
    <text evidence="2 8">Belongs to the bacterial ribosomal protein bL17 family.</text>
</comment>
<dbReference type="PROSITE" id="PS01167">
    <property type="entry name" value="RIBOSOMAL_L17"/>
    <property type="match status" value="1"/>
</dbReference>
<sequence>MAGGGSRYRHLSRNSAHRQALLRNLVTSLFEHETITTTWPKAKEAQRLAEKLITLGKKNTEQSRRRALEIFYKPHEIIPKLFGPIRERYADRPGGYTRVLRCEPKEKFEYYSVAKGDKKAPVRKPNDQAPSAILELVDGPRDMRFAMTARAVARQRSRGEQDIWGLAAMNVRKVTRFRKDGVEELESAISKLEIEKAKKSAKESKAAEKNKVAEADEVHARPQKP</sequence>
<dbReference type="PANTHER" id="PTHR14413">
    <property type="entry name" value="RIBOSOMAL PROTEIN L17"/>
    <property type="match status" value="1"/>
</dbReference>
<feature type="region of interest" description="Disordered" evidence="9">
    <location>
        <begin position="199"/>
        <end position="225"/>
    </location>
</feature>
<dbReference type="GO" id="GO:0005762">
    <property type="term" value="C:mitochondrial large ribosomal subunit"/>
    <property type="evidence" value="ECO:0007669"/>
    <property type="project" value="TreeGrafter"/>
</dbReference>
<evidence type="ECO:0000256" key="2">
    <source>
        <dbReference type="ARBA" id="ARBA00008777"/>
    </source>
</evidence>
<comment type="subcellular location">
    <subcellularLocation>
        <location evidence="1">Mitochondrion</location>
    </subcellularLocation>
</comment>
<dbReference type="AlphaFoldDB" id="A0A9W9EQV3"/>
<dbReference type="EMBL" id="JAPMSZ010000010">
    <property type="protein sequence ID" value="KAJ5086322.1"/>
    <property type="molecule type" value="Genomic_DNA"/>
</dbReference>
<evidence type="ECO:0000313" key="11">
    <source>
        <dbReference type="Proteomes" id="UP001141434"/>
    </source>
</evidence>
<dbReference type="RefSeq" id="XP_056508447.1">
    <property type="nucleotide sequence ID" value="XM_056658154.1"/>
</dbReference>
<dbReference type="GO" id="GO:0003735">
    <property type="term" value="F:structural constituent of ribosome"/>
    <property type="evidence" value="ECO:0007669"/>
    <property type="project" value="InterPro"/>
</dbReference>
<dbReference type="FunFam" id="3.90.1030.10:FF:000005">
    <property type="entry name" value="Probable 50S ribosomal protein L17"/>
    <property type="match status" value="1"/>
</dbReference>
<dbReference type="Proteomes" id="UP001141434">
    <property type="component" value="Unassembled WGS sequence"/>
</dbReference>
<evidence type="ECO:0000256" key="8">
    <source>
        <dbReference type="RuleBase" id="RU000660"/>
    </source>
</evidence>
<dbReference type="Gene3D" id="3.90.1030.10">
    <property type="entry name" value="Ribosomal protein L17"/>
    <property type="match status" value="1"/>
</dbReference>
<dbReference type="InterPro" id="IPR000456">
    <property type="entry name" value="Ribosomal_bL17"/>
</dbReference>
<evidence type="ECO:0000256" key="7">
    <source>
        <dbReference type="ARBA" id="ARBA00037226"/>
    </source>
</evidence>
<evidence type="ECO:0000256" key="4">
    <source>
        <dbReference type="ARBA" id="ARBA00023128"/>
    </source>
</evidence>
<dbReference type="HAMAP" id="MF_01368">
    <property type="entry name" value="Ribosomal_bL17"/>
    <property type="match status" value="1"/>
</dbReference>
<dbReference type="InterPro" id="IPR036373">
    <property type="entry name" value="Ribosomal_bL17_sf"/>
</dbReference>
<evidence type="ECO:0000256" key="9">
    <source>
        <dbReference type="SAM" id="MobiDB-lite"/>
    </source>
</evidence>
<keyword evidence="11" id="KW-1185">Reference proteome</keyword>